<feature type="compositionally biased region" description="Polar residues" evidence="1">
    <location>
        <begin position="870"/>
        <end position="885"/>
    </location>
</feature>
<gene>
    <name evidence="2" type="ORF">E2C01_040853</name>
</gene>
<feature type="region of interest" description="Disordered" evidence="1">
    <location>
        <begin position="58"/>
        <end position="250"/>
    </location>
</feature>
<evidence type="ECO:0000313" key="3">
    <source>
        <dbReference type="Proteomes" id="UP000324222"/>
    </source>
</evidence>
<feature type="compositionally biased region" description="Basic and acidic residues" evidence="1">
    <location>
        <begin position="708"/>
        <end position="719"/>
    </location>
</feature>
<dbReference type="AlphaFoldDB" id="A0A5B7FQC2"/>
<reference evidence="2 3" key="1">
    <citation type="submission" date="2019-05" db="EMBL/GenBank/DDBJ databases">
        <title>Another draft genome of Portunus trituberculatus and its Hox gene families provides insights of decapod evolution.</title>
        <authorList>
            <person name="Jeong J.-H."/>
            <person name="Song I."/>
            <person name="Kim S."/>
            <person name="Choi T."/>
            <person name="Kim D."/>
            <person name="Ryu S."/>
            <person name="Kim W."/>
        </authorList>
    </citation>
    <scope>NUCLEOTIDE SEQUENCE [LARGE SCALE GENOMIC DNA]</scope>
    <source>
        <tissue evidence="2">Muscle</tissue>
    </source>
</reference>
<evidence type="ECO:0000256" key="1">
    <source>
        <dbReference type="SAM" id="MobiDB-lite"/>
    </source>
</evidence>
<name>A0A5B7FQC2_PORTR</name>
<dbReference type="Proteomes" id="UP000324222">
    <property type="component" value="Unassembled WGS sequence"/>
</dbReference>
<feature type="region of interest" description="Disordered" evidence="1">
    <location>
        <begin position="659"/>
        <end position="688"/>
    </location>
</feature>
<feature type="region of interest" description="Disordered" evidence="1">
    <location>
        <begin position="864"/>
        <end position="896"/>
    </location>
</feature>
<dbReference type="EMBL" id="VSRR010007561">
    <property type="protein sequence ID" value="MPC47118.1"/>
    <property type="molecule type" value="Genomic_DNA"/>
</dbReference>
<organism evidence="2 3">
    <name type="scientific">Portunus trituberculatus</name>
    <name type="common">Swimming crab</name>
    <name type="synonym">Neptunus trituberculatus</name>
    <dbReference type="NCBI Taxonomy" id="210409"/>
    <lineage>
        <taxon>Eukaryota</taxon>
        <taxon>Metazoa</taxon>
        <taxon>Ecdysozoa</taxon>
        <taxon>Arthropoda</taxon>
        <taxon>Crustacea</taxon>
        <taxon>Multicrustacea</taxon>
        <taxon>Malacostraca</taxon>
        <taxon>Eumalacostraca</taxon>
        <taxon>Eucarida</taxon>
        <taxon>Decapoda</taxon>
        <taxon>Pleocyemata</taxon>
        <taxon>Brachyura</taxon>
        <taxon>Eubrachyura</taxon>
        <taxon>Portunoidea</taxon>
        <taxon>Portunidae</taxon>
        <taxon>Portuninae</taxon>
        <taxon>Portunus</taxon>
    </lineage>
</organism>
<feature type="region of interest" description="Disordered" evidence="1">
    <location>
        <begin position="761"/>
        <end position="819"/>
    </location>
</feature>
<feature type="compositionally biased region" description="Polar residues" evidence="1">
    <location>
        <begin position="809"/>
        <end position="819"/>
    </location>
</feature>
<feature type="compositionally biased region" description="Low complexity" evidence="1">
    <location>
        <begin position="13"/>
        <end position="28"/>
    </location>
</feature>
<keyword evidence="3" id="KW-1185">Reference proteome</keyword>
<evidence type="ECO:0000313" key="2">
    <source>
        <dbReference type="EMBL" id="MPC47118.1"/>
    </source>
</evidence>
<feature type="compositionally biased region" description="Polar residues" evidence="1">
    <location>
        <begin position="155"/>
        <end position="164"/>
    </location>
</feature>
<feature type="region of interest" description="Disordered" evidence="1">
    <location>
        <begin position="1"/>
        <end position="36"/>
    </location>
</feature>
<protein>
    <submittedName>
        <fullName evidence="2">Uncharacterized protein</fullName>
    </submittedName>
</protein>
<feature type="region of interest" description="Disordered" evidence="1">
    <location>
        <begin position="708"/>
        <end position="727"/>
    </location>
</feature>
<accession>A0A5B7FQC2</accession>
<feature type="compositionally biased region" description="Low complexity" evidence="1">
    <location>
        <begin position="174"/>
        <end position="183"/>
    </location>
</feature>
<dbReference type="OrthoDB" id="6356248at2759"/>
<feature type="compositionally biased region" description="Basic and acidic residues" evidence="1">
    <location>
        <begin position="112"/>
        <end position="147"/>
    </location>
</feature>
<sequence>MVDYSSVLSAHGISLDSSSSSSPDTSIPQPVYQRPSGTMCSVQDLLANVSCTSDYQAIETPGRARPVSAGGDEPSGTGEEGPPVLEATPLSPGSFERTVTRELDFRLSTSEFQHEEKNSDEVGKEDGEGKPAVDEQKESKAGDRDGILEAGDAEPSNQNHNFVSANEVVEKDSSNSPNTSPESNRSKSNTSSLRRKSDGPASYSSPNCVGLPLQKKCSSHTSLNSLRKNESHRNSASILRTSVRRKGFTSSETDIRLTSLPHISTSTINITSKSHHAGNDTSDEAAPPLPHVPNVELAVIDRMHIIETESSGVSSDSHSDYENIYEGKDDPRKTLPPKPANLVVPTLDDTQTTQSSVPHDYENICAININRELGVRHWKTYSDIEDRVHDYSTYKERLKLLDSTLASSYCSEANSTLRAHLRRSLSTPDDCESVLSRSLPDLSALRLETCLEETEPEEEELCASPNTKENENRLMEVLDRLRAARPLNKSNSVDYIPNYETIWVGDVEKPEKDESSSLAASCTSRSSLVVTIGDVREKESLCNLYYSTMSDLSFRYYSERMRRNCSAGSTSSHSTSRNSCREMTRAISVPDSKTLLEVSELIEEQRKLTQEGQIADQRQALGAAALSTPHVYSQATPVRGSQSAQPQPRRKFSMLREKFEHPNWTPLKSPLKRRQSAQRRNSLQDRTSRALQAGMKVFRRPRVHVITPKKEESGKDTPRLKSPFKSKTLTPTSVTIKRKGETPIEVKVTAKGEVETIKTAQRTPQLRTPVDTRRVGGTPKTSTPDETKPAPRKGHAAMDPKISKLNEGPKTSTPEGNKQLPQISILSAVSSVVASPDTTQVRVPLSENHYLNRVSSKTLAMQVNKESECTQRNTQSRKSFTNLRIQRSPDGDENSQNRINLVQAAAGSKVSQSQLDLKATHSSPAGGHRYSGGQAMFSGAIGLPRLQPEPRATIVSVTDVTDSAHGQHISHIVLSSPQSPKINMQKSTLSPNSKIFSRRI</sequence>
<comment type="caution">
    <text evidence="2">The sequence shown here is derived from an EMBL/GenBank/DDBJ whole genome shotgun (WGS) entry which is preliminary data.</text>
</comment>
<proteinExistence type="predicted"/>